<comment type="caution">
    <text evidence="8">The sequence shown here is derived from an EMBL/GenBank/DDBJ whole genome shotgun (WGS) entry which is preliminary data.</text>
</comment>
<keyword evidence="5 7" id="KW-0472">Membrane</keyword>
<evidence type="ECO:0000256" key="3">
    <source>
        <dbReference type="ARBA" id="ARBA00022692"/>
    </source>
</evidence>
<keyword evidence="4 7" id="KW-1133">Transmembrane helix</keyword>
<evidence type="ECO:0000256" key="2">
    <source>
        <dbReference type="ARBA" id="ARBA00022448"/>
    </source>
</evidence>
<dbReference type="GO" id="GO:0022857">
    <property type="term" value="F:transmembrane transporter activity"/>
    <property type="evidence" value="ECO:0007669"/>
    <property type="project" value="InterPro"/>
</dbReference>
<feature type="transmembrane region" description="Helical" evidence="7">
    <location>
        <begin position="229"/>
        <end position="251"/>
    </location>
</feature>
<organism evidence="8 9">
    <name type="scientific">Armillaria luteobubalina</name>
    <dbReference type="NCBI Taxonomy" id="153913"/>
    <lineage>
        <taxon>Eukaryota</taxon>
        <taxon>Fungi</taxon>
        <taxon>Dikarya</taxon>
        <taxon>Basidiomycota</taxon>
        <taxon>Agaricomycotina</taxon>
        <taxon>Agaricomycetes</taxon>
        <taxon>Agaricomycetidae</taxon>
        <taxon>Agaricales</taxon>
        <taxon>Marasmiineae</taxon>
        <taxon>Physalacriaceae</taxon>
        <taxon>Armillaria</taxon>
    </lineage>
</organism>
<dbReference type="SUPFAM" id="SSF103473">
    <property type="entry name" value="MFS general substrate transporter"/>
    <property type="match status" value="1"/>
</dbReference>
<feature type="transmembrane region" description="Helical" evidence="7">
    <location>
        <begin position="361"/>
        <end position="379"/>
    </location>
</feature>
<feature type="transmembrane region" description="Helical" evidence="7">
    <location>
        <begin position="136"/>
        <end position="155"/>
    </location>
</feature>
<gene>
    <name evidence="8" type="ORF">EDD18DRAFT_170726</name>
</gene>
<feature type="compositionally biased region" description="Basic and acidic residues" evidence="6">
    <location>
        <begin position="25"/>
        <end position="34"/>
    </location>
</feature>
<dbReference type="EMBL" id="JAUEPU010000014">
    <property type="protein sequence ID" value="KAK0496628.1"/>
    <property type="molecule type" value="Genomic_DNA"/>
</dbReference>
<feature type="transmembrane region" description="Helical" evidence="7">
    <location>
        <begin position="103"/>
        <end position="121"/>
    </location>
</feature>
<feature type="transmembrane region" description="Helical" evidence="7">
    <location>
        <begin position="299"/>
        <end position="323"/>
    </location>
</feature>
<evidence type="ECO:0000256" key="4">
    <source>
        <dbReference type="ARBA" id="ARBA00022989"/>
    </source>
</evidence>
<feature type="transmembrane region" description="Helical" evidence="7">
    <location>
        <begin position="421"/>
        <end position="439"/>
    </location>
</feature>
<feature type="transmembrane region" description="Helical" evidence="7">
    <location>
        <begin position="167"/>
        <end position="187"/>
    </location>
</feature>
<dbReference type="Gene3D" id="1.20.1250.20">
    <property type="entry name" value="MFS general substrate transporter like domains"/>
    <property type="match status" value="1"/>
</dbReference>
<name>A0AA39Q815_9AGAR</name>
<evidence type="ECO:0000256" key="7">
    <source>
        <dbReference type="SAM" id="Phobius"/>
    </source>
</evidence>
<dbReference type="PANTHER" id="PTHR43791:SF49">
    <property type="entry name" value="TRANSPORTER, PUTATIVE (AFU_ORTHOLOGUE AFUA_4G04250)-RELATED"/>
    <property type="match status" value="1"/>
</dbReference>
<dbReference type="PANTHER" id="PTHR43791">
    <property type="entry name" value="PERMEASE-RELATED"/>
    <property type="match status" value="1"/>
</dbReference>
<keyword evidence="2" id="KW-0813">Transport</keyword>
<feature type="transmembrane region" description="Helical" evidence="7">
    <location>
        <begin position="446"/>
        <end position="463"/>
    </location>
</feature>
<evidence type="ECO:0000256" key="5">
    <source>
        <dbReference type="ARBA" id="ARBA00023136"/>
    </source>
</evidence>
<comment type="subcellular location">
    <subcellularLocation>
        <location evidence="1">Membrane</location>
        <topology evidence="1">Multi-pass membrane protein</topology>
    </subcellularLocation>
</comment>
<feature type="region of interest" description="Disordered" evidence="6">
    <location>
        <begin position="1"/>
        <end position="40"/>
    </location>
</feature>
<reference evidence="8" key="1">
    <citation type="submission" date="2023-06" db="EMBL/GenBank/DDBJ databases">
        <authorList>
            <consortium name="Lawrence Berkeley National Laboratory"/>
            <person name="Ahrendt S."/>
            <person name="Sahu N."/>
            <person name="Indic B."/>
            <person name="Wong-Bajracharya J."/>
            <person name="Merenyi Z."/>
            <person name="Ke H.-M."/>
            <person name="Monk M."/>
            <person name="Kocsube S."/>
            <person name="Drula E."/>
            <person name="Lipzen A."/>
            <person name="Balint B."/>
            <person name="Henrissat B."/>
            <person name="Andreopoulos B."/>
            <person name="Martin F.M."/>
            <person name="Harder C.B."/>
            <person name="Rigling D."/>
            <person name="Ford K.L."/>
            <person name="Foster G.D."/>
            <person name="Pangilinan J."/>
            <person name="Papanicolaou A."/>
            <person name="Barry K."/>
            <person name="LaButti K."/>
            <person name="Viragh M."/>
            <person name="Koriabine M."/>
            <person name="Yan M."/>
            <person name="Riley R."/>
            <person name="Champramary S."/>
            <person name="Plett K.L."/>
            <person name="Tsai I.J."/>
            <person name="Slot J."/>
            <person name="Sipos G."/>
            <person name="Plett J."/>
            <person name="Nagy L.G."/>
            <person name="Grigoriev I.V."/>
        </authorList>
    </citation>
    <scope>NUCLEOTIDE SEQUENCE</scope>
    <source>
        <strain evidence="8">HWK02</strain>
    </source>
</reference>
<feature type="transmembrane region" description="Helical" evidence="7">
    <location>
        <begin position="475"/>
        <end position="492"/>
    </location>
</feature>
<protein>
    <submittedName>
        <fullName evidence="8">MFS general substrate transporter</fullName>
    </submittedName>
</protein>
<feature type="transmembrane region" description="Helical" evidence="7">
    <location>
        <begin position="193"/>
        <end position="217"/>
    </location>
</feature>
<keyword evidence="3 7" id="KW-0812">Transmembrane</keyword>
<proteinExistence type="predicted"/>
<evidence type="ECO:0000313" key="9">
    <source>
        <dbReference type="Proteomes" id="UP001175228"/>
    </source>
</evidence>
<dbReference type="FunFam" id="1.20.1250.20:FF:000057">
    <property type="entry name" value="MFS general substrate transporter"/>
    <property type="match status" value="1"/>
</dbReference>
<evidence type="ECO:0000256" key="6">
    <source>
        <dbReference type="SAM" id="MobiDB-lite"/>
    </source>
</evidence>
<accession>A0AA39Q815</accession>
<dbReference type="GO" id="GO:0016020">
    <property type="term" value="C:membrane"/>
    <property type="evidence" value="ECO:0007669"/>
    <property type="project" value="UniProtKB-SubCell"/>
</dbReference>
<evidence type="ECO:0000256" key="1">
    <source>
        <dbReference type="ARBA" id="ARBA00004141"/>
    </source>
</evidence>
<evidence type="ECO:0000313" key="8">
    <source>
        <dbReference type="EMBL" id="KAK0496628.1"/>
    </source>
</evidence>
<sequence>MSASDAMPHNPSKMEEAGTAPFSSVDKDFEKGPSTDEGASTPEELFVVDGVAEKRLLRQLDLRILPSCMFIYTLNFLARANIGNAKILNADSGDSLLQVLDMTSEQFSTVLTVFFISYALFETPSNYMLKHFSPPHWFAFLMVGWGGTDMIISSVKSYSALTGLRFLLGAFEAGFYPGIIYFLTFWYRPQERALRLSFIAACTSLSGAFGGSIAYGVGLINGSKGLEAWRWLFIIEGAPSCALAVAVYFFFPAYPETATWLSAKERELAVKRLRGEASLGHAKITWTQTKATLMDWRLYLHYLAFITVCVPFSSISYFAPTIVNGLGYEGLRAQLFTVPPFAIAFVATVTCSVFADRYEAWSTFAWIPMVVAGVTFLIQGALPPRAFKARYAMLCLSTTFSNICNPSLITWLTVNLRNTDATTLAIPLMVTIGTVGQITGELRSRVSISLSNSLIMFIGVYIYKANEAPGYRTGHFTNGAFLLAGSLVILVLRELYRRRNRNMTPGSQQWRV</sequence>
<dbReference type="InterPro" id="IPR011701">
    <property type="entry name" value="MFS"/>
</dbReference>
<dbReference type="Proteomes" id="UP001175228">
    <property type="component" value="Unassembled WGS sequence"/>
</dbReference>
<keyword evidence="9" id="KW-1185">Reference proteome</keyword>
<dbReference type="InterPro" id="IPR036259">
    <property type="entry name" value="MFS_trans_sf"/>
</dbReference>
<dbReference type="Pfam" id="PF07690">
    <property type="entry name" value="MFS_1"/>
    <property type="match status" value="1"/>
</dbReference>
<dbReference type="AlphaFoldDB" id="A0AA39Q815"/>
<feature type="transmembrane region" description="Helical" evidence="7">
    <location>
        <begin position="335"/>
        <end position="355"/>
    </location>
</feature>